<evidence type="ECO:0000313" key="9">
    <source>
        <dbReference type="Proteomes" id="UP000095329"/>
    </source>
</evidence>
<dbReference type="Proteomes" id="UP000095329">
    <property type="component" value="Unassembled WGS sequence"/>
</dbReference>
<dbReference type="SUPFAM" id="SSF52980">
    <property type="entry name" value="Restriction endonuclease-like"/>
    <property type="match status" value="1"/>
</dbReference>
<feature type="compositionally biased region" description="Low complexity" evidence="7">
    <location>
        <begin position="123"/>
        <end position="136"/>
    </location>
</feature>
<comment type="caution">
    <text evidence="8">The sequence shown here is derived from an EMBL/GenBank/DDBJ whole genome shotgun (WGS) entry which is preliminary data.</text>
</comment>
<dbReference type="CDD" id="cd00221">
    <property type="entry name" value="Vsr"/>
    <property type="match status" value="1"/>
</dbReference>
<feature type="region of interest" description="Disordered" evidence="7">
    <location>
        <begin position="118"/>
        <end position="149"/>
    </location>
</feature>
<evidence type="ECO:0000256" key="1">
    <source>
        <dbReference type="ARBA" id="ARBA00022722"/>
    </source>
</evidence>
<dbReference type="AlphaFoldDB" id="A0A1D3DS50"/>
<keyword evidence="2 8" id="KW-0255">Endonuclease</keyword>
<dbReference type="NCBIfam" id="TIGR00632">
    <property type="entry name" value="vsr"/>
    <property type="match status" value="1"/>
</dbReference>
<dbReference type="Gene3D" id="3.40.960.10">
    <property type="entry name" value="VSR Endonuclease"/>
    <property type="match status" value="1"/>
</dbReference>
<keyword evidence="1" id="KW-0540">Nuclease</keyword>
<evidence type="ECO:0000256" key="2">
    <source>
        <dbReference type="ARBA" id="ARBA00022759"/>
    </source>
</evidence>
<sequence length="286" mass="32859">MTSAKATARQARWKDKQPPERAWKGRPGRTRAQATTEQDKAAGGPDRRWVDLGDGRRARASVELKMLTKTRRIRAYLRWSDRGTTRKPVYLGEVDHDTRRENLAEAWRRAIERGHVLPEEETSASSWAASRSVRASMRGNRSRDTTPEKLLRKHLRERGVRYRVSHRPMPSVRRTADVAFPGVRVAVFVDGCFWHGCPDHCRWPGTNEEFWRDKIEGNRARDSETNRLLEQSGWLPVRVWEHEDPSEAADKIIALVRTRRRVTAPKTRASQVALSQKVGDDVLSAT</sequence>
<feature type="compositionally biased region" description="Basic and acidic residues" evidence="7">
    <location>
        <begin position="12"/>
        <end position="23"/>
    </location>
</feature>
<proteinExistence type="inferred from homology"/>
<evidence type="ECO:0000256" key="4">
    <source>
        <dbReference type="ARBA" id="ARBA00022801"/>
    </source>
</evidence>
<dbReference type="EMBL" id="ASHX02000001">
    <property type="protein sequence ID" value="OEJ95153.1"/>
    <property type="molecule type" value="Genomic_DNA"/>
</dbReference>
<keyword evidence="5" id="KW-0234">DNA repair</keyword>
<evidence type="ECO:0000256" key="6">
    <source>
        <dbReference type="ARBA" id="ARBA00029466"/>
    </source>
</evidence>
<evidence type="ECO:0000256" key="5">
    <source>
        <dbReference type="ARBA" id="ARBA00023204"/>
    </source>
</evidence>
<accession>A0A1D3DS50</accession>
<evidence type="ECO:0000256" key="3">
    <source>
        <dbReference type="ARBA" id="ARBA00022763"/>
    </source>
</evidence>
<dbReference type="InterPro" id="IPR011335">
    <property type="entry name" value="Restrct_endonuc-II-like"/>
</dbReference>
<keyword evidence="4" id="KW-0378">Hydrolase</keyword>
<evidence type="ECO:0000313" key="8">
    <source>
        <dbReference type="EMBL" id="OEJ95153.1"/>
    </source>
</evidence>
<feature type="region of interest" description="Disordered" evidence="7">
    <location>
        <begin position="1"/>
        <end position="51"/>
    </location>
</feature>
<dbReference type="STRING" id="1306406.J116_012290"/>
<name>A0A1D3DS50_9ACTN</name>
<dbReference type="GO" id="GO:0006298">
    <property type="term" value="P:mismatch repair"/>
    <property type="evidence" value="ECO:0007669"/>
    <property type="project" value="InterPro"/>
</dbReference>
<reference evidence="8 9" key="1">
    <citation type="journal article" date="2013" name="Genome Announc.">
        <title>Genome Sequence of Streptomyces violaceusniger Strain SPC6, a Halotolerant Streptomycete That Exhibits Rapid Growth and Development.</title>
        <authorList>
            <person name="Chen X."/>
            <person name="Zhang B."/>
            <person name="Zhang W."/>
            <person name="Wu X."/>
            <person name="Zhang M."/>
            <person name="Chen T."/>
            <person name="Liu G."/>
            <person name="Dyson P."/>
        </authorList>
    </citation>
    <scope>NUCLEOTIDE SEQUENCE [LARGE SCALE GENOMIC DNA]</scope>
    <source>
        <strain evidence="8 9">SPC6</strain>
    </source>
</reference>
<dbReference type="GO" id="GO:0016787">
    <property type="term" value="F:hydrolase activity"/>
    <property type="evidence" value="ECO:0007669"/>
    <property type="project" value="UniProtKB-KW"/>
</dbReference>
<evidence type="ECO:0000256" key="7">
    <source>
        <dbReference type="SAM" id="MobiDB-lite"/>
    </source>
</evidence>
<dbReference type="Pfam" id="PF03852">
    <property type="entry name" value="Vsr"/>
    <property type="match status" value="1"/>
</dbReference>
<dbReference type="OrthoDB" id="9801520at2"/>
<keyword evidence="3" id="KW-0227">DNA damage</keyword>
<dbReference type="GO" id="GO:0004519">
    <property type="term" value="F:endonuclease activity"/>
    <property type="evidence" value="ECO:0007669"/>
    <property type="project" value="UniProtKB-KW"/>
</dbReference>
<comment type="similarity">
    <text evidence="6">Belongs to the Vsr family.</text>
</comment>
<keyword evidence="9" id="KW-1185">Reference proteome</keyword>
<dbReference type="InterPro" id="IPR004603">
    <property type="entry name" value="DNA_mismatch_endonuc_vsr"/>
</dbReference>
<organism evidence="8 9">
    <name type="scientific">Streptomyces thermolilacinus SPC6</name>
    <dbReference type="NCBI Taxonomy" id="1306406"/>
    <lineage>
        <taxon>Bacteria</taxon>
        <taxon>Bacillati</taxon>
        <taxon>Actinomycetota</taxon>
        <taxon>Actinomycetes</taxon>
        <taxon>Kitasatosporales</taxon>
        <taxon>Streptomycetaceae</taxon>
        <taxon>Streptomyces</taxon>
    </lineage>
</organism>
<gene>
    <name evidence="8" type="ORF">J116_012290</name>
</gene>
<feature type="compositionally biased region" description="Basic and acidic residues" evidence="7">
    <location>
        <begin position="37"/>
        <end position="51"/>
    </location>
</feature>
<protein>
    <submittedName>
        <fullName evidence="8">Very short patch repair endonuclease</fullName>
    </submittedName>
</protein>